<dbReference type="eggNOG" id="COG0534">
    <property type="taxonomic scope" value="Bacteria"/>
</dbReference>
<keyword evidence="5" id="KW-1003">Cell membrane</keyword>
<evidence type="ECO:0000256" key="1">
    <source>
        <dbReference type="ARBA" id="ARBA00004651"/>
    </source>
</evidence>
<dbReference type="STRING" id="572547.Amico_1562"/>
<feature type="transmembrane region" description="Helical" evidence="10">
    <location>
        <begin position="92"/>
        <end position="116"/>
    </location>
</feature>
<keyword evidence="4" id="KW-0813">Transport</keyword>
<feature type="transmembrane region" description="Helical" evidence="10">
    <location>
        <begin position="417"/>
        <end position="436"/>
    </location>
</feature>
<reference evidence="11 12" key="1">
    <citation type="journal article" date="2010" name="Stand. Genomic Sci.">
        <title>Complete genome sequence of Aminobacterium colombiense type strain (ALA-1).</title>
        <authorList>
            <person name="Chertkov O."/>
            <person name="Sikorski J."/>
            <person name="Brambilla E."/>
            <person name="Lapidus A."/>
            <person name="Copeland A."/>
            <person name="Glavina Del Rio T."/>
            <person name="Nolan M."/>
            <person name="Lucas S."/>
            <person name="Tice H."/>
            <person name="Cheng J.F."/>
            <person name="Han C."/>
            <person name="Detter J.C."/>
            <person name="Bruce D."/>
            <person name="Tapia R."/>
            <person name="Goodwin L."/>
            <person name="Pitluck S."/>
            <person name="Liolios K."/>
            <person name="Ivanova N."/>
            <person name="Mavromatis K."/>
            <person name="Ovchinnikova G."/>
            <person name="Pati A."/>
            <person name="Chen A."/>
            <person name="Palaniappan K."/>
            <person name="Land M."/>
            <person name="Hauser L."/>
            <person name="Chang Y.J."/>
            <person name="Jeffries C.D."/>
            <person name="Spring S."/>
            <person name="Rohde M."/>
            <person name="Goker M."/>
            <person name="Bristow J."/>
            <person name="Eisen J.A."/>
            <person name="Markowitz V."/>
            <person name="Hugenholtz P."/>
            <person name="Kyrpides N.C."/>
            <person name="Klenk H.P."/>
        </authorList>
    </citation>
    <scope>NUCLEOTIDE SEQUENCE [LARGE SCALE GENOMIC DNA]</scope>
    <source>
        <strain evidence="12">DSM 12261 / ALA-1</strain>
    </source>
</reference>
<feature type="transmembrane region" description="Helical" evidence="10">
    <location>
        <begin position="358"/>
        <end position="378"/>
    </location>
</feature>
<comment type="subcellular location">
    <subcellularLocation>
        <location evidence="1">Cell membrane</location>
        <topology evidence="1">Multi-pass membrane protein</topology>
    </subcellularLocation>
</comment>
<evidence type="ECO:0000256" key="8">
    <source>
        <dbReference type="ARBA" id="ARBA00023136"/>
    </source>
</evidence>
<gene>
    <name evidence="11" type="ordered locus">Amico_1562</name>
</gene>
<dbReference type="PANTHER" id="PTHR43823">
    <property type="entry name" value="SPORULATION PROTEIN YKVU"/>
    <property type="match status" value="1"/>
</dbReference>
<evidence type="ECO:0000256" key="7">
    <source>
        <dbReference type="ARBA" id="ARBA00022989"/>
    </source>
</evidence>
<evidence type="ECO:0000256" key="2">
    <source>
        <dbReference type="ARBA" id="ARBA00008417"/>
    </source>
</evidence>
<evidence type="ECO:0000313" key="12">
    <source>
        <dbReference type="Proteomes" id="UP000002366"/>
    </source>
</evidence>
<feature type="transmembrane region" description="Helical" evidence="10">
    <location>
        <begin position="136"/>
        <end position="157"/>
    </location>
</feature>
<dbReference type="PIRSF" id="PIRSF006603">
    <property type="entry name" value="DinF"/>
    <property type="match status" value="1"/>
</dbReference>
<feature type="transmembrane region" description="Helical" evidence="10">
    <location>
        <begin position="234"/>
        <end position="258"/>
    </location>
</feature>
<protein>
    <recommendedName>
        <fullName evidence="3">Multidrug export protein MepA</fullName>
    </recommendedName>
</protein>
<dbReference type="OrthoDB" id="3432at2"/>
<dbReference type="InterPro" id="IPR002528">
    <property type="entry name" value="MATE_fam"/>
</dbReference>
<dbReference type="AlphaFoldDB" id="D5EGJ7"/>
<dbReference type="GO" id="GO:0042910">
    <property type="term" value="F:xenobiotic transmembrane transporter activity"/>
    <property type="evidence" value="ECO:0007669"/>
    <property type="project" value="InterPro"/>
</dbReference>
<keyword evidence="7 10" id="KW-1133">Transmembrane helix</keyword>
<dbReference type="CDD" id="cd13143">
    <property type="entry name" value="MATE_MepA_like"/>
    <property type="match status" value="1"/>
</dbReference>
<dbReference type="HOGENOM" id="CLU_012893_0_0_0"/>
<dbReference type="InterPro" id="IPR051327">
    <property type="entry name" value="MATE_MepA_subfamily"/>
</dbReference>
<keyword evidence="9" id="KW-0046">Antibiotic resistance</keyword>
<evidence type="ECO:0000256" key="4">
    <source>
        <dbReference type="ARBA" id="ARBA00022448"/>
    </source>
</evidence>
<keyword evidence="12" id="KW-1185">Reference proteome</keyword>
<dbReference type="NCBIfam" id="TIGR00797">
    <property type="entry name" value="matE"/>
    <property type="match status" value="1"/>
</dbReference>
<evidence type="ECO:0000256" key="6">
    <source>
        <dbReference type="ARBA" id="ARBA00022692"/>
    </source>
</evidence>
<feature type="transmembrane region" description="Helical" evidence="10">
    <location>
        <begin position="169"/>
        <end position="188"/>
    </location>
</feature>
<feature type="transmembrane region" description="Helical" evidence="10">
    <location>
        <begin position="390"/>
        <end position="411"/>
    </location>
</feature>
<feature type="transmembrane region" description="Helical" evidence="10">
    <location>
        <begin position="314"/>
        <end position="338"/>
    </location>
</feature>
<keyword evidence="8 10" id="KW-0472">Membrane</keyword>
<name>D5EGJ7_AMICL</name>
<comment type="similarity">
    <text evidence="2">Belongs to the multi antimicrobial extrusion (MATE) (TC 2.A.66.1) family. MepA subfamily.</text>
</comment>
<feature type="transmembrane region" description="Helical" evidence="10">
    <location>
        <begin position="194"/>
        <end position="214"/>
    </location>
</feature>
<dbReference type="RefSeq" id="WP_013048942.1">
    <property type="nucleotide sequence ID" value="NC_014011.1"/>
</dbReference>
<keyword evidence="6 10" id="KW-0812">Transmembrane</keyword>
<dbReference type="Proteomes" id="UP000002366">
    <property type="component" value="Chromosome"/>
</dbReference>
<dbReference type="PANTHER" id="PTHR43823:SF3">
    <property type="entry name" value="MULTIDRUG EXPORT PROTEIN MEPA"/>
    <property type="match status" value="1"/>
</dbReference>
<dbReference type="EMBL" id="CP001997">
    <property type="protein sequence ID" value="ADE57679.1"/>
    <property type="molecule type" value="Genomic_DNA"/>
</dbReference>
<feature type="transmembrane region" description="Helical" evidence="10">
    <location>
        <begin position="12"/>
        <end position="33"/>
    </location>
</feature>
<feature type="transmembrane region" description="Helical" evidence="10">
    <location>
        <begin position="53"/>
        <end position="80"/>
    </location>
</feature>
<proteinExistence type="inferred from homology"/>
<dbReference type="KEGG" id="aco:Amico_1562"/>
<evidence type="ECO:0000256" key="9">
    <source>
        <dbReference type="ARBA" id="ARBA00023251"/>
    </source>
</evidence>
<evidence type="ECO:0000256" key="5">
    <source>
        <dbReference type="ARBA" id="ARBA00022475"/>
    </source>
</evidence>
<evidence type="ECO:0000256" key="10">
    <source>
        <dbReference type="SAM" id="Phobius"/>
    </source>
</evidence>
<evidence type="ECO:0000256" key="3">
    <source>
        <dbReference type="ARBA" id="ARBA00022106"/>
    </source>
</evidence>
<dbReference type="Pfam" id="PF01554">
    <property type="entry name" value="MatE"/>
    <property type="match status" value="2"/>
</dbReference>
<organism evidence="11 12">
    <name type="scientific">Aminobacterium colombiense (strain DSM 12261 / ALA-1)</name>
    <dbReference type="NCBI Taxonomy" id="572547"/>
    <lineage>
        <taxon>Bacteria</taxon>
        <taxon>Thermotogati</taxon>
        <taxon>Synergistota</taxon>
        <taxon>Synergistia</taxon>
        <taxon>Synergistales</taxon>
        <taxon>Aminobacteriaceae</taxon>
        <taxon>Aminobacterium</taxon>
    </lineage>
</organism>
<accession>D5EGJ7</accession>
<dbReference type="GO" id="GO:0046677">
    <property type="term" value="P:response to antibiotic"/>
    <property type="evidence" value="ECO:0007669"/>
    <property type="project" value="UniProtKB-KW"/>
</dbReference>
<sequence length="459" mass="50097">MERAKRMGEDSIPRLLFHFSGPAITGLLANALYNIVDRIFVGHAVGPTGIASIGVAFPFMVAVIAVGLLIGVGSSALISISLGEKKRRRAEIVLGNAIALLAIASIVGFLLGWLFLDEILRLGGATDLLLPHARKYLRIIIMGIPFSLFSFGFNYFIRAEGAPRFAMMTLLLGAGINIVLDAVMILVFDMGLEGAAFATIVAQLIAALWAVSFFARKKGSLRIRFIHLRFRKNVIKRIISIGTAPFILEAGFTFILGVLNQTLKIYGGEIAISALGIFFSLDSLFFLPVLGIGEGAQPIIGYNFGAKQIERVKATIKWALFGALSFFALSFIMVYFFAEPLVMIFNTTSPELIKLAARGLMISYSCVVFAGISIVASYTFQALGLGRQSLFLNVLRHVLFFIPPILLLPPMMGTDGVWLAFPISDVGGGILASFLLRREFRDLDRFMLREEPEGELNQA</sequence>
<dbReference type="GO" id="GO:0005886">
    <property type="term" value="C:plasma membrane"/>
    <property type="evidence" value="ECO:0007669"/>
    <property type="project" value="UniProtKB-SubCell"/>
</dbReference>
<dbReference type="GO" id="GO:0015297">
    <property type="term" value="F:antiporter activity"/>
    <property type="evidence" value="ECO:0007669"/>
    <property type="project" value="InterPro"/>
</dbReference>
<dbReference type="InterPro" id="IPR045070">
    <property type="entry name" value="MATE_MepA-like"/>
</dbReference>
<feature type="transmembrane region" description="Helical" evidence="10">
    <location>
        <begin position="270"/>
        <end position="293"/>
    </location>
</feature>
<dbReference type="InterPro" id="IPR048279">
    <property type="entry name" value="MdtK-like"/>
</dbReference>
<evidence type="ECO:0000313" key="11">
    <source>
        <dbReference type="EMBL" id="ADE57679.1"/>
    </source>
</evidence>